<reference evidence="3 4" key="1">
    <citation type="submission" date="2014-07" db="EMBL/GenBank/DDBJ databases">
        <title>Genome Sequencing of Dermacoccus nishinomiyaensis.</title>
        <authorList>
            <person name="Hong K.W."/>
            <person name="Chan K.G."/>
        </authorList>
    </citation>
    <scope>NUCLEOTIDE SEQUENCE [LARGE SCALE GENOMIC DNA]</scope>
    <source>
        <strain evidence="3 4">M25</strain>
    </source>
</reference>
<gene>
    <name evidence="3" type="ORF">HX89_07995</name>
</gene>
<evidence type="ECO:0000256" key="1">
    <source>
        <dbReference type="SAM" id="MobiDB-lite"/>
    </source>
</evidence>
<evidence type="ECO:0000313" key="4">
    <source>
        <dbReference type="Proteomes" id="UP000027986"/>
    </source>
</evidence>
<keyword evidence="2" id="KW-1133">Transmembrane helix</keyword>
<keyword evidence="4" id="KW-1185">Reference proteome</keyword>
<dbReference type="KEGG" id="dni:HX89_07995"/>
<evidence type="ECO:0000313" key="3">
    <source>
        <dbReference type="EMBL" id="AIF40895.1"/>
    </source>
</evidence>
<name>A0A075JGG8_9MICO</name>
<feature type="transmembrane region" description="Helical" evidence="2">
    <location>
        <begin position="285"/>
        <end position="307"/>
    </location>
</feature>
<keyword evidence="2" id="KW-0812">Transmembrane</keyword>
<dbReference type="Proteomes" id="UP000027986">
    <property type="component" value="Chromosome"/>
</dbReference>
<feature type="region of interest" description="Disordered" evidence="1">
    <location>
        <begin position="312"/>
        <end position="357"/>
    </location>
</feature>
<keyword evidence="2" id="KW-0472">Membrane</keyword>
<dbReference type="eggNOG" id="ENOG5031U1J">
    <property type="taxonomic scope" value="Bacteria"/>
</dbReference>
<dbReference type="RefSeq" id="WP_038568392.1">
    <property type="nucleotide sequence ID" value="NZ_CP008889.1"/>
</dbReference>
<proteinExistence type="predicted"/>
<dbReference type="HOGENOM" id="CLU_045231_0_0_11"/>
<protein>
    <recommendedName>
        <fullName evidence="5">DUF3068 domain-containing protein</fullName>
    </recommendedName>
</protein>
<dbReference type="AlphaFoldDB" id="A0A075JGG8"/>
<feature type="compositionally biased region" description="Basic and acidic residues" evidence="1">
    <location>
        <begin position="312"/>
        <end position="334"/>
    </location>
</feature>
<accession>A0A075JGG8</accession>
<organism evidence="3 4">
    <name type="scientific">Dermacoccus nishinomiyaensis</name>
    <dbReference type="NCBI Taxonomy" id="1274"/>
    <lineage>
        <taxon>Bacteria</taxon>
        <taxon>Bacillati</taxon>
        <taxon>Actinomycetota</taxon>
        <taxon>Actinomycetes</taxon>
        <taxon>Micrococcales</taxon>
        <taxon>Dermacoccaceae</taxon>
        <taxon>Dermacoccus</taxon>
    </lineage>
</organism>
<evidence type="ECO:0000256" key="2">
    <source>
        <dbReference type="SAM" id="Phobius"/>
    </source>
</evidence>
<sequence>MRKAAVMIGFGAFFLTMALLMRFYAYPKLAVIPSDQNTQQTVTDDHASYFDADTVKPGSGKIITKATVVANKEMTKKASKELGRDVIVIDQWQTTDNVNDKGQTAPPPMDASTQQYAVDKSSGEAVKWSGNMLDGKPTNYEGQTIKFPFQVDKNKTYRYWDSTLGKAFPMKYAGSEDIKGLKTYKFTQTIPKTKFTTMDVPGEVFGLPKGSKLADRYYTNDRTVWVEPETGVMMKLQEKQHQTLEVPNAKPVDAMLTTSTMTDETIKKNVDDYKTKSSQLKILRLWAPLLLGLLGLFALLLGLLVSLRAGRERRAARHERRDEREVDDVRHDDDSTLVFGDHPQSRGAHSADERGQY</sequence>
<dbReference type="InterPro" id="IPR021424">
    <property type="entry name" value="PorA"/>
</dbReference>
<evidence type="ECO:0008006" key="5">
    <source>
        <dbReference type="Google" id="ProtNLM"/>
    </source>
</evidence>
<dbReference type="Pfam" id="PF11271">
    <property type="entry name" value="PorA"/>
    <property type="match status" value="1"/>
</dbReference>
<dbReference type="OrthoDB" id="153031at2"/>
<dbReference type="EMBL" id="CP008889">
    <property type="protein sequence ID" value="AIF40895.1"/>
    <property type="molecule type" value="Genomic_DNA"/>
</dbReference>
<dbReference type="GeneID" id="41841089"/>